<dbReference type="Pfam" id="PF00268">
    <property type="entry name" value="Ribonuc_red_sm"/>
    <property type="match status" value="1"/>
</dbReference>
<evidence type="ECO:0000313" key="3">
    <source>
        <dbReference type="Proteomes" id="UP001211065"/>
    </source>
</evidence>
<organism evidence="2 3">
    <name type="scientific">Clydaea vesicula</name>
    <dbReference type="NCBI Taxonomy" id="447962"/>
    <lineage>
        <taxon>Eukaryota</taxon>
        <taxon>Fungi</taxon>
        <taxon>Fungi incertae sedis</taxon>
        <taxon>Chytridiomycota</taxon>
        <taxon>Chytridiomycota incertae sedis</taxon>
        <taxon>Chytridiomycetes</taxon>
        <taxon>Lobulomycetales</taxon>
        <taxon>Lobulomycetaceae</taxon>
        <taxon>Clydaea</taxon>
    </lineage>
</organism>
<gene>
    <name evidence="2" type="primary">RRM2B</name>
    <name evidence="2" type="ORF">HK099_005135</name>
</gene>
<dbReference type="SUPFAM" id="SSF47240">
    <property type="entry name" value="Ferritin-like"/>
    <property type="match status" value="1"/>
</dbReference>
<dbReference type="EMBL" id="JADGJW010000039">
    <property type="protein sequence ID" value="KAJ3226304.1"/>
    <property type="molecule type" value="Genomic_DNA"/>
</dbReference>
<reference evidence="2" key="1">
    <citation type="submission" date="2020-05" db="EMBL/GenBank/DDBJ databases">
        <title>Phylogenomic resolution of chytrid fungi.</title>
        <authorList>
            <person name="Stajich J.E."/>
            <person name="Amses K."/>
            <person name="Simmons R."/>
            <person name="Seto K."/>
            <person name="Myers J."/>
            <person name="Bonds A."/>
            <person name="Quandt C.A."/>
            <person name="Barry K."/>
            <person name="Liu P."/>
            <person name="Grigoriev I."/>
            <person name="Longcore J.E."/>
            <person name="James T.Y."/>
        </authorList>
    </citation>
    <scope>NUCLEOTIDE SEQUENCE</scope>
    <source>
        <strain evidence="2">JEL0476</strain>
    </source>
</reference>
<accession>A0AAD5Y3B7</accession>
<dbReference type="Gene3D" id="1.10.620.20">
    <property type="entry name" value="Ribonucleotide Reductase, subunit A"/>
    <property type="match status" value="1"/>
</dbReference>
<protein>
    <submittedName>
        <fullName evidence="2">Ribonucleoside-diphosphate reductase subunit M2 B</fullName>
    </submittedName>
</protein>
<comment type="caution">
    <text evidence="2">The sequence shown here is derived from an EMBL/GenBank/DDBJ whole genome shotgun (WGS) entry which is preliminary data.</text>
</comment>
<name>A0AAD5Y3B7_9FUNG</name>
<evidence type="ECO:0000313" key="2">
    <source>
        <dbReference type="EMBL" id="KAJ3226304.1"/>
    </source>
</evidence>
<dbReference type="GO" id="GO:0009263">
    <property type="term" value="P:deoxyribonucleotide biosynthetic process"/>
    <property type="evidence" value="ECO:0007669"/>
    <property type="project" value="InterPro"/>
</dbReference>
<dbReference type="InterPro" id="IPR000358">
    <property type="entry name" value="RNR_small_fam"/>
</dbReference>
<dbReference type="Proteomes" id="UP001211065">
    <property type="component" value="Unassembled WGS sequence"/>
</dbReference>
<proteinExistence type="inferred from homology"/>
<dbReference type="InterPro" id="IPR009078">
    <property type="entry name" value="Ferritin-like_SF"/>
</dbReference>
<sequence length="375" mass="42883">MLTAVNDSEINLNLNKLKNISIDANWEESNMSNKNETEQILRENNKRFVLFPIEYNQIWESYKNSEARFWSAEEVELSDDAEDFNHLTGKEKATILQILSVLVKNGSLLGTDIFKRFNTDVQAAEARAAFGFQIMQTNIHTELFSVLLELFLDGADGDYLIETINELPSDSRKEAWIASNILESQDDFATRLTCLAVYFKLFLSTPAVVLIHFQKENVLPGLIRSISKVYRDWMGYYKFAILLLQHLTSIPSQNKVEEIIREAISIEEMVLTDISNLSGGNLFINGADLNLIFLKNYIRQMGRKALLDLGYAEEGILFENDLVGEDLDFVERLENMLEAEARKDDNESDYPIKQSSLAQKSVVSDHRTFSLDDDF</sequence>
<dbReference type="InterPro" id="IPR033909">
    <property type="entry name" value="RNR_small"/>
</dbReference>
<dbReference type="InterPro" id="IPR012348">
    <property type="entry name" value="RNR-like"/>
</dbReference>
<dbReference type="PANTHER" id="PTHR23409">
    <property type="entry name" value="RIBONUCLEOSIDE-DIPHOSPHATE REDUCTASE SMALL CHAIN"/>
    <property type="match status" value="1"/>
</dbReference>
<comment type="similarity">
    <text evidence="1">Belongs to the ribonucleoside diphosphate reductase small chain family.</text>
</comment>
<dbReference type="CDD" id="cd01049">
    <property type="entry name" value="RNRR2"/>
    <property type="match status" value="1"/>
</dbReference>
<evidence type="ECO:0000256" key="1">
    <source>
        <dbReference type="ARBA" id="ARBA00009303"/>
    </source>
</evidence>
<dbReference type="PANTHER" id="PTHR23409:SF18">
    <property type="entry name" value="RIBONUCLEOSIDE-DIPHOSPHATE REDUCTASE SUBUNIT M2"/>
    <property type="match status" value="1"/>
</dbReference>
<dbReference type="AlphaFoldDB" id="A0AAD5Y3B7"/>
<keyword evidence="3" id="KW-1185">Reference proteome</keyword>
<dbReference type="GO" id="GO:0016491">
    <property type="term" value="F:oxidoreductase activity"/>
    <property type="evidence" value="ECO:0007669"/>
    <property type="project" value="InterPro"/>
</dbReference>